<protein>
    <recommendedName>
        <fullName evidence="6">CHAT domain-containing protein</fullName>
    </recommendedName>
</protein>
<dbReference type="InterPro" id="IPR041664">
    <property type="entry name" value="AAA_16"/>
</dbReference>
<keyword evidence="5" id="KW-1185">Reference proteome</keyword>
<dbReference type="InterPro" id="IPR011990">
    <property type="entry name" value="TPR-like_helical_dom_sf"/>
</dbReference>
<evidence type="ECO:0000259" key="3">
    <source>
        <dbReference type="Pfam" id="PF13191"/>
    </source>
</evidence>
<comment type="caution">
    <text evidence="4">The sequence shown here is derived from an EMBL/GenBank/DDBJ whole genome shotgun (WGS) entry which is preliminary data.</text>
</comment>
<dbReference type="SUPFAM" id="SSF52540">
    <property type="entry name" value="P-loop containing nucleoside triphosphate hydrolases"/>
    <property type="match status" value="1"/>
</dbReference>
<feature type="compositionally biased region" description="Low complexity" evidence="1">
    <location>
        <begin position="676"/>
        <end position="685"/>
    </location>
</feature>
<organism evidence="4 5">
    <name type="scientific">Streptomyces bungoensis</name>
    <dbReference type="NCBI Taxonomy" id="285568"/>
    <lineage>
        <taxon>Bacteria</taxon>
        <taxon>Bacillati</taxon>
        <taxon>Actinomycetota</taxon>
        <taxon>Actinomycetes</taxon>
        <taxon>Kitasatosporales</taxon>
        <taxon>Streptomycetaceae</taxon>
        <taxon>Streptomyces</taxon>
    </lineage>
</organism>
<dbReference type="EMBL" id="LMWX01000062">
    <property type="protein sequence ID" value="KUN77739.1"/>
    <property type="molecule type" value="Genomic_DNA"/>
</dbReference>
<evidence type="ECO:0000256" key="1">
    <source>
        <dbReference type="SAM" id="MobiDB-lite"/>
    </source>
</evidence>
<feature type="region of interest" description="Disordered" evidence="1">
    <location>
        <begin position="666"/>
        <end position="685"/>
    </location>
</feature>
<dbReference type="Proteomes" id="UP000053024">
    <property type="component" value="Unassembled WGS sequence"/>
</dbReference>
<accession>A0A101SP93</accession>
<name>A0A101SP93_9ACTN</name>
<evidence type="ECO:0000259" key="2">
    <source>
        <dbReference type="Pfam" id="PF12770"/>
    </source>
</evidence>
<dbReference type="Gene3D" id="3.40.50.300">
    <property type="entry name" value="P-loop containing nucleotide triphosphate hydrolases"/>
    <property type="match status" value="1"/>
</dbReference>
<evidence type="ECO:0000313" key="4">
    <source>
        <dbReference type="EMBL" id="KUN77739.1"/>
    </source>
</evidence>
<sequence>MEDFHADADGMSWRWLLTGPGGVFEADAEIRLRREEWQYDAFEDLYGYLAWRVDPERRTDREAAVVREVGEWIGARALGEVGVRLSRIAEDWAGCTVLVTLPPEARTLAARPLEAAVVDGVPLRRRGVIFVHDVPAPGGTARRLPKRPVGAALRILALFSLPDTTTALDLRRERHELSRIVLTVGAVHGRAVELRVLQYGVTRKRLREIAEDGRGWDIVHVSGHGSRHVLTLEHEDGSPDEVPHDVLVGLLSPLRRQVKLITASSCSSADDRTRESFDAPGLGPTLRRPRASAAPSAPLADLASSLAGRLDCAVVGMRFPVVDDFAITLSEKLYEALLVREQPLATALARALAASTPDRPTASFPALSEVTPALFGSSAAGLCLSAPRGGPLVYEAEKLKLAGFPVPPQRFVGRGALMSLANAALAPRSGVSGIVLHGMAGAGKTTAALELAYTQEDNFQALVWLRVGGAEPAGDVPSAPSAHLVDSALTDLAIALEQKLRNLSMTPALTDPQELRQLLPLLTEFFERQRVLLVIDNAEGLLTSRGTWRDERWQAVFTALTSHTGLSRTVLTSRICPAAVPDPVSVVPVHALAPREAVLLARELPRLGQLIDGRAPDVPAERGRQIVADVLAAVAGHPELLVLADAQATDLDRLGSLLDAARRSREAGLPKGGDSGPDPGDAPSAADYALLLDSWTRGIADELGPAEKRLFHVLSAMEEGDRGQEIVTRVWDGLNRSGPHGPGSAPAPALVRSGLVAQSTGADGQPRWDLHPSVAGTGRVTAAPSLVSQVDGILADHWCAALDEALAHEDTGRTGSDVLRAARAACPYLLRLGDWERTVDVVSQVLARDLTRPTALALLPFAEEAVVHAGDADRDARVARTHARILLRVDAAAGELRLTELFGEAVRRGDHERAANLASDLRARHRNAGRIAEALTWAERSVEHIALTDRGPWTRLGVEAAHAQLLAMAERFEQALERSRVLLDRSGSLSRDPDASEGLEPWTVEEMLLDVGRLAARGLGRLQEALDFNRRIADCEERRDAPVLERTHTRFNTGELLLDLDELDEAADVFQRCRQEYERQLYGPGLAWTFTAFARVAHRRGHGQTALELARDALRYAYSADLAADIVVAHHDMGMLMRAHGGDPRAAAAHLLAAELIRTAGRPDGEAGPPAPAGMDDGLVLPHTVDEVADLVGRVPGVELRRVLSTIIGRDASSSWGSLLERVRATVQPR</sequence>
<dbReference type="AlphaFoldDB" id="A0A101SP93"/>
<proteinExistence type="predicted"/>
<dbReference type="SUPFAM" id="SSF48452">
    <property type="entry name" value="TPR-like"/>
    <property type="match status" value="1"/>
</dbReference>
<dbReference type="STRING" id="285568.AQJ66_32700"/>
<dbReference type="Pfam" id="PF12770">
    <property type="entry name" value="CHAT"/>
    <property type="match status" value="1"/>
</dbReference>
<evidence type="ECO:0008006" key="6">
    <source>
        <dbReference type="Google" id="ProtNLM"/>
    </source>
</evidence>
<dbReference type="PANTHER" id="PTHR47691:SF3">
    <property type="entry name" value="HTH-TYPE TRANSCRIPTIONAL REGULATOR RV0890C-RELATED"/>
    <property type="match status" value="1"/>
</dbReference>
<feature type="domain" description="CHAT" evidence="2">
    <location>
        <begin position="141"/>
        <end position="355"/>
    </location>
</feature>
<evidence type="ECO:0000313" key="5">
    <source>
        <dbReference type="Proteomes" id="UP000053024"/>
    </source>
</evidence>
<gene>
    <name evidence="4" type="ORF">AQJ66_32700</name>
</gene>
<reference evidence="4 5" key="1">
    <citation type="submission" date="2015-10" db="EMBL/GenBank/DDBJ databases">
        <title>Draft genome sequence of Streptomyces bungoensis DSM 41781, type strain for the species Streptomyces bungoensis.</title>
        <authorList>
            <person name="Ruckert C."/>
            <person name="Winkler A."/>
            <person name="Kalinowski J."/>
            <person name="Kampfer P."/>
            <person name="Glaeser S."/>
        </authorList>
    </citation>
    <scope>NUCLEOTIDE SEQUENCE [LARGE SCALE GENOMIC DNA]</scope>
    <source>
        <strain evidence="4 5">DSM 41781</strain>
    </source>
</reference>
<feature type="domain" description="Orc1-like AAA ATPase" evidence="3">
    <location>
        <begin position="410"/>
        <end position="567"/>
    </location>
</feature>
<feature type="region of interest" description="Disordered" evidence="1">
    <location>
        <begin position="270"/>
        <end position="294"/>
    </location>
</feature>
<dbReference type="InterPro" id="IPR027417">
    <property type="entry name" value="P-loop_NTPase"/>
</dbReference>
<dbReference type="PANTHER" id="PTHR47691">
    <property type="entry name" value="REGULATOR-RELATED"/>
    <property type="match status" value="1"/>
</dbReference>
<dbReference type="Pfam" id="PF13191">
    <property type="entry name" value="AAA_16"/>
    <property type="match status" value="1"/>
</dbReference>
<dbReference type="InterPro" id="IPR024983">
    <property type="entry name" value="CHAT_dom"/>
</dbReference>
<dbReference type="Gene3D" id="1.25.40.10">
    <property type="entry name" value="Tetratricopeptide repeat domain"/>
    <property type="match status" value="1"/>
</dbReference>